<proteinExistence type="predicted"/>
<dbReference type="OrthoDB" id="6265892at2759"/>
<organism evidence="1 2">
    <name type="scientific">Protopolystoma xenopodis</name>
    <dbReference type="NCBI Taxonomy" id="117903"/>
    <lineage>
        <taxon>Eukaryota</taxon>
        <taxon>Metazoa</taxon>
        <taxon>Spiralia</taxon>
        <taxon>Lophotrochozoa</taxon>
        <taxon>Platyhelminthes</taxon>
        <taxon>Monogenea</taxon>
        <taxon>Polyopisthocotylea</taxon>
        <taxon>Polystomatidea</taxon>
        <taxon>Polystomatidae</taxon>
        <taxon>Protopolystoma</taxon>
    </lineage>
</organism>
<protein>
    <submittedName>
        <fullName evidence="1">Uncharacterized protein</fullName>
    </submittedName>
</protein>
<evidence type="ECO:0000313" key="1">
    <source>
        <dbReference type="EMBL" id="VEL21802.1"/>
    </source>
</evidence>
<accession>A0A3S5CHH6</accession>
<name>A0A3S5CHH6_9PLAT</name>
<dbReference type="EMBL" id="CAAALY010053187">
    <property type="protein sequence ID" value="VEL21802.1"/>
    <property type="molecule type" value="Genomic_DNA"/>
</dbReference>
<keyword evidence="2" id="KW-1185">Reference proteome</keyword>
<dbReference type="Proteomes" id="UP000784294">
    <property type="component" value="Unassembled WGS sequence"/>
</dbReference>
<dbReference type="AlphaFoldDB" id="A0A3S5CHH6"/>
<reference evidence="1" key="1">
    <citation type="submission" date="2018-11" db="EMBL/GenBank/DDBJ databases">
        <authorList>
            <consortium name="Pathogen Informatics"/>
        </authorList>
    </citation>
    <scope>NUCLEOTIDE SEQUENCE</scope>
</reference>
<evidence type="ECO:0000313" key="2">
    <source>
        <dbReference type="Proteomes" id="UP000784294"/>
    </source>
</evidence>
<sequence>MMHGSADMNTAQFINRAKHAALTQAGSNLANLFGLNNGPQMGCQMSGPHPGPHHIDLPGPHASNNGGPMMGPGNMGMMNGGGQMSSNGPMPGGTFTFTSQLSGIPIPDHPSGAFPTFDCIMVPAGCGQGQQGSPSPGRGMLGGVGGGSENGSGLHNSMMMNSFTGGGQAPMPSGGGQQGPMSGFPNMINLGHPLPGGYISGGSVGTNGYMGPMLGSGAPQMQPLNQMGLMGSVGLMGGGESGSGRMRNLF</sequence>
<gene>
    <name evidence="1" type="ORF">PXEA_LOCUS15242</name>
</gene>
<comment type="caution">
    <text evidence="1">The sequence shown here is derived from an EMBL/GenBank/DDBJ whole genome shotgun (WGS) entry which is preliminary data.</text>
</comment>